<proteinExistence type="predicted"/>
<comment type="caution">
    <text evidence="3">The sequence shown here is derived from an EMBL/GenBank/DDBJ whole genome shotgun (WGS) entry which is preliminary data.</text>
</comment>
<feature type="chain" id="PRO_5041222074" description="Secreted protein" evidence="2">
    <location>
        <begin position="21"/>
        <end position="108"/>
    </location>
</feature>
<keyword evidence="4" id="KW-1185">Reference proteome</keyword>
<keyword evidence="2" id="KW-0732">Signal</keyword>
<feature type="region of interest" description="Disordered" evidence="1">
    <location>
        <begin position="31"/>
        <end position="54"/>
    </location>
</feature>
<sequence>MTVKLCFFLLLCFSRQRLQGSGDVMSTGWWLSGDRKHTPRQKSTEPDSRILNQIERPPLLSRQGRQAVDGQRLAKTPADLFRPACNPKLIGADRAGDACTQQSDWRFS</sequence>
<evidence type="ECO:0000313" key="4">
    <source>
        <dbReference type="Proteomes" id="UP001175000"/>
    </source>
</evidence>
<organism evidence="3 4">
    <name type="scientific">Immersiella caudata</name>
    <dbReference type="NCBI Taxonomy" id="314043"/>
    <lineage>
        <taxon>Eukaryota</taxon>
        <taxon>Fungi</taxon>
        <taxon>Dikarya</taxon>
        <taxon>Ascomycota</taxon>
        <taxon>Pezizomycotina</taxon>
        <taxon>Sordariomycetes</taxon>
        <taxon>Sordariomycetidae</taxon>
        <taxon>Sordariales</taxon>
        <taxon>Lasiosphaeriaceae</taxon>
        <taxon>Immersiella</taxon>
    </lineage>
</organism>
<evidence type="ECO:0000256" key="2">
    <source>
        <dbReference type="SAM" id="SignalP"/>
    </source>
</evidence>
<evidence type="ECO:0000256" key="1">
    <source>
        <dbReference type="SAM" id="MobiDB-lite"/>
    </source>
</evidence>
<name>A0AA39X3S5_9PEZI</name>
<dbReference type="Proteomes" id="UP001175000">
    <property type="component" value="Unassembled WGS sequence"/>
</dbReference>
<evidence type="ECO:0000313" key="3">
    <source>
        <dbReference type="EMBL" id="KAK0626442.1"/>
    </source>
</evidence>
<dbReference type="EMBL" id="JAULSU010000002">
    <property type="protein sequence ID" value="KAK0626442.1"/>
    <property type="molecule type" value="Genomic_DNA"/>
</dbReference>
<feature type="signal peptide" evidence="2">
    <location>
        <begin position="1"/>
        <end position="20"/>
    </location>
</feature>
<evidence type="ECO:0008006" key="5">
    <source>
        <dbReference type="Google" id="ProtNLM"/>
    </source>
</evidence>
<gene>
    <name evidence="3" type="ORF">B0T14DRAFT_104153</name>
</gene>
<protein>
    <recommendedName>
        <fullName evidence="5">Secreted protein</fullName>
    </recommendedName>
</protein>
<accession>A0AA39X3S5</accession>
<dbReference type="AlphaFoldDB" id="A0AA39X3S5"/>
<reference evidence="3" key="1">
    <citation type="submission" date="2023-06" db="EMBL/GenBank/DDBJ databases">
        <title>Genome-scale phylogeny and comparative genomics of the fungal order Sordariales.</title>
        <authorList>
            <consortium name="Lawrence Berkeley National Laboratory"/>
            <person name="Hensen N."/>
            <person name="Bonometti L."/>
            <person name="Westerberg I."/>
            <person name="Brannstrom I.O."/>
            <person name="Guillou S."/>
            <person name="Cros-Aarteil S."/>
            <person name="Calhoun S."/>
            <person name="Haridas S."/>
            <person name="Kuo A."/>
            <person name="Mondo S."/>
            <person name="Pangilinan J."/>
            <person name="Riley R."/>
            <person name="Labutti K."/>
            <person name="Andreopoulos B."/>
            <person name="Lipzen A."/>
            <person name="Chen C."/>
            <person name="Yanf M."/>
            <person name="Daum C."/>
            <person name="Ng V."/>
            <person name="Clum A."/>
            <person name="Steindorff A."/>
            <person name="Ohm R."/>
            <person name="Martin F."/>
            <person name="Silar P."/>
            <person name="Natvig D."/>
            <person name="Lalanne C."/>
            <person name="Gautier V."/>
            <person name="Ament-Velasquez S.L."/>
            <person name="Kruys A."/>
            <person name="Hutchinson M.I."/>
            <person name="Powell A.J."/>
            <person name="Barry K."/>
            <person name="Miller A.N."/>
            <person name="Grigoriev I.V."/>
            <person name="Debuchy R."/>
            <person name="Gladieux P."/>
            <person name="Thoren M.H."/>
            <person name="Johannesson H."/>
        </authorList>
    </citation>
    <scope>NUCLEOTIDE SEQUENCE</scope>
    <source>
        <strain evidence="3">CBS 606.72</strain>
    </source>
</reference>